<keyword evidence="2" id="KW-0812">Transmembrane</keyword>
<feature type="signal peptide" evidence="3">
    <location>
        <begin position="1"/>
        <end position="23"/>
    </location>
</feature>
<evidence type="ECO:0000256" key="1">
    <source>
        <dbReference type="SAM" id="MobiDB-lite"/>
    </source>
</evidence>
<evidence type="ECO:0000256" key="2">
    <source>
        <dbReference type="SAM" id="Phobius"/>
    </source>
</evidence>
<evidence type="ECO:0000256" key="3">
    <source>
        <dbReference type="SAM" id="SignalP"/>
    </source>
</evidence>
<dbReference type="EMBL" id="JARPYI010000001">
    <property type="protein sequence ID" value="MDT2598549.1"/>
    <property type="molecule type" value="Genomic_DNA"/>
</dbReference>
<organism evidence="4 5">
    <name type="scientific">Enterococcus hulanensis</name>
    <dbReference type="NCBI Taxonomy" id="2559929"/>
    <lineage>
        <taxon>Bacteria</taxon>
        <taxon>Bacillati</taxon>
        <taxon>Bacillota</taxon>
        <taxon>Bacilli</taxon>
        <taxon>Lactobacillales</taxon>
        <taxon>Enterococcaceae</taxon>
        <taxon>Enterococcus</taxon>
    </lineage>
</organism>
<dbReference type="NCBIfam" id="TIGR01167">
    <property type="entry name" value="LPXTG_anchor"/>
    <property type="match status" value="1"/>
</dbReference>
<keyword evidence="2" id="KW-0472">Membrane</keyword>
<dbReference type="RefSeq" id="WP_311821173.1">
    <property type="nucleotide sequence ID" value="NZ_JARPYF010000001.1"/>
</dbReference>
<sequence length="130" mass="14043">MRRFVINSLLMMLVLFTTMPVFAAEANYDSNGVTAFYGKYEYPKEEPEKEKPAEKTEADSEAANETVQPAAPAASSKLASTLPVYKGEGAILPVTGDTSSGLTSLLGVALLALLFFKLKEVENTEKNTIC</sequence>
<reference evidence="4 5" key="1">
    <citation type="submission" date="2023-03" db="EMBL/GenBank/DDBJ databases">
        <authorList>
            <person name="Shen W."/>
            <person name="Cai J."/>
        </authorList>
    </citation>
    <scope>NUCLEOTIDE SEQUENCE [LARGE SCALE GENOMIC DNA]</scope>
    <source>
        <strain evidence="4 5">D6-4</strain>
    </source>
</reference>
<keyword evidence="3" id="KW-0732">Signal</keyword>
<protein>
    <submittedName>
        <fullName evidence="4">LPXTG cell wall anchor domain-containing protein</fullName>
    </submittedName>
</protein>
<proteinExistence type="predicted"/>
<feature type="transmembrane region" description="Helical" evidence="2">
    <location>
        <begin position="98"/>
        <end position="116"/>
    </location>
</feature>
<name>A0ABU3EUJ6_9ENTE</name>
<keyword evidence="2" id="KW-1133">Transmembrane helix</keyword>
<dbReference type="Proteomes" id="UP001252875">
    <property type="component" value="Unassembled WGS sequence"/>
</dbReference>
<evidence type="ECO:0000313" key="5">
    <source>
        <dbReference type="Proteomes" id="UP001252875"/>
    </source>
</evidence>
<feature type="compositionally biased region" description="Basic and acidic residues" evidence="1">
    <location>
        <begin position="44"/>
        <end position="58"/>
    </location>
</feature>
<feature type="region of interest" description="Disordered" evidence="1">
    <location>
        <begin position="44"/>
        <end position="75"/>
    </location>
</feature>
<keyword evidence="5" id="KW-1185">Reference proteome</keyword>
<feature type="chain" id="PRO_5045961040" evidence="3">
    <location>
        <begin position="24"/>
        <end position="130"/>
    </location>
</feature>
<evidence type="ECO:0000313" key="4">
    <source>
        <dbReference type="EMBL" id="MDT2598549.1"/>
    </source>
</evidence>
<accession>A0ABU3EUJ6</accession>
<comment type="caution">
    <text evidence="4">The sequence shown here is derived from an EMBL/GenBank/DDBJ whole genome shotgun (WGS) entry which is preliminary data.</text>
</comment>
<gene>
    <name evidence="4" type="ORF">P7D85_02110</name>
</gene>